<dbReference type="GO" id="GO:0005634">
    <property type="term" value="C:nucleus"/>
    <property type="evidence" value="ECO:0007669"/>
    <property type="project" value="UniProtKB-SubCell"/>
</dbReference>
<proteinExistence type="predicted"/>
<comment type="caution">
    <text evidence="10">The sequence shown here is derived from an EMBL/GenBank/DDBJ whole genome shotgun (WGS) entry which is preliminary data.</text>
</comment>
<evidence type="ECO:0000313" key="10">
    <source>
        <dbReference type="EMBL" id="CAL1277784.1"/>
    </source>
</evidence>
<evidence type="ECO:0000256" key="3">
    <source>
        <dbReference type="ARBA" id="ARBA00022737"/>
    </source>
</evidence>
<sequence>MASFNCHFSFNTTHKITDDAASNVPLVTKSLPQCEICKKVFSETYNLIQHLKTHSPSNKYKCESCDKTYTRKHGLMRHLRSHTGEEPFSCETSS</sequence>
<keyword evidence="6" id="KW-0238">DNA-binding</keyword>
<keyword evidence="7" id="KW-0539">Nucleus</keyword>
<protein>
    <recommendedName>
        <fullName evidence="9">C2H2-type domain-containing protein</fullName>
    </recommendedName>
</protein>
<keyword evidence="3" id="KW-0677">Repeat</keyword>
<dbReference type="GO" id="GO:0003677">
    <property type="term" value="F:DNA binding"/>
    <property type="evidence" value="ECO:0007669"/>
    <property type="project" value="UniProtKB-KW"/>
</dbReference>
<dbReference type="PROSITE" id="PS00028">
    <property type="entry name" value="ZINC_FINGER_C2H2_1"/>
    <property type="match status" value="2"/>
</dbReference>
<dbReference type="PROSITE" id="PS50157">
    <property type="entry name" value="ZINC_FINGER_C2H2_2"/>
    <property type="match status" value="2"/>
</dbReference>
<dbReference type="InterPro" id="IPR036236">
    <property type="entry name" value="Znf_C2H2_sf"/>
</dbReference>
<evidence type="ECO:0000256" key="5">
    <source>
        <dbReference type="ARBA" id="ARBA00022833"/>
    </source>
</evidence>
<accession>A0AAV2A363</accession>
<dbReference type="PANTHER" id="PTHR16515:SF66">
    <property type="entry name" value="C2H2-TYPE DOMAIN-CONTAINING PROTEIN"/>
    <property type="match status" value="1"/>
</dbReference>
<dbReference type="Pfam" id="PF00096">
    <property type="entry name" value="zf-C2H2"/>
    <property type="match status" value="1"/>
</dbReference>
<keyword evidence="5" id="KW-0862">Zinc</keyword>
<dbReference type="SMART" id="SM00355">
    <property type="entry name" value="ZnF_C2H2"/>
    <property type="match status" value="2"/>
</dbReference>
<feature type="domain" description="C2H2-type" evidence="9">
    <location>
        <begin position="32"/>
        <end position="59"/>
    </location>
</feature>
<feature type="domain" description="C2H2-type" evidence="9">
    <location>
        <begin position="60"/>
        <end position="87"/>
    </location>
</feature>
<dbReference type="SUPFAM" id="SSF57667">
    <property type="entry name" value="beta-beta-alpha zinc fingers"/>
    <property type="match status" value="1"/>
</dbReference>
<evidence type="ECO:0000256" key="7">
    <source>
        <dbReference type="ARBA" id="ARBA00023242"/>
    </source>
</evidence>
<evidence type="ECO:0000256" key="2">
    <source>
        <dbReference type="ARBA" id="ARBA00022723"/>
    </source>
</evidence>
<dbReference type="Gene3D" id="3.30.160.60">
    <property type="entry name" value="Classic Zinc Finger"/>
    <property type="match status" value="2"/>
</dbReference>
<keyword evidence="2" id="KW-0479">Metal-binding</keyword>
<keyword evidence="11" id="KW-1185">Reference proteome</keyword>
<dbReference type="GO" id="GO:0008270">
    <property type="term" value="F:zinc ion binding"/>
    <property type="evidence" value="ECO:0007669"/>
    <property type="project" value="UniProtKB-KW"/>
</dbReference>
<dbReference type="FunFam" id="3.30.160.60:FF:000045">
    <property type="entry name" value="ZFP69 zinc finger protein B"/>
    <property type="match status" value="1"/>
</dbReference>
<name>A0AAV2A363_9ARAC</name>
<keyword evidence="4 8" id="KW-0863">Zinc-finger</keyword>
<gene>
    <name evidence="10" type="ORF">LARSCL_LOCUS9408</name>
</gene>
<dbReference type="Proteomes" id="UP001497382">
    <property type="component" value="Unassembled WGS sequence"/>
</dbReference>
<dbReference type="InterPro" id="IPR013087">
    <property type="entry name" value="Znf_C2H2_type"/>
</dbReference>
<evidence type="ECO:0000256" key="4">
    <source>
        <dbReference type="ARBA" id="ARBA00022771"/>
    </source>
</evidence>
<organism evidence="10 11">
    <name type="scientific">Larinioides sclopetarius</name>
    <dbReference type="NCBI Taxonomy" id="280406"/>
    <lineage>
        <taxon>Eukaryota</taxon>
        <taxon>Metazoa</taxon>
        <taxon>Ecdysozoa</taxon>
        <taxon>Arthropoda</taxon>
        <taxon>Chelicerata</taxon>
        <taxon>Arachnida</taxon>
        <taxon>Araneae</taxon>
        <taxon>Araneomorphae</taxon>
        <taxon>Entelegynae</taxon>
        <taxon>Araneoidea</taxon>
        <taxon>Araneidae</taxon>
        <taxon>Larinioides</taxon>
    </lineage>
</organism>
<evidence type="ECO:0000313" key="11">
    <source>
        <dbReference type="Proteomes" id="UP001497382"/>
    </source>
</evidence>
<dbReference type="EMBL" id="CAXIEN010000104">
    <property type="protein sequence ID" value="CAL1277784.1"/>
    <property type="molecule type" value="Genomic_DNA"/>
</dbReference>
<dbReference type="PANTHER" id="PTHR16515">
    <property type="entry name" value="PR DOMAIN ZINC FINGER PROTEIN"/>
    <property type="match status" value="1"/>
</dbReference>
<comment type="subcellular location">
    <subcellularLocation>
        <location evidence="1">Nucleus</location>
    </subcellularLocation>
</comment>
<evidence type="ECO:0000256" key="6">
    <source>
        <dbReference type="ARBA" id="ARBA00023125"/>
    </source>
</evidence>
<evidence type="ECO:0000259" key="9">
    <source>
        <dbReference type="PROSITE" id="PS50157"/>
    </source>
</evidence>
<evidence type="ECO:0000256" key="1">
    <source>
        <dbReference type="ARBA" id="ARBA00004123"/>
    </source>
</evidence>
<dbReference type="Pfam" id="PF13894">
    <property type="entry name" value="zf-C2H2_4"/>
    <property type="match status" value="1"/>
</dbReference>
<reference evidence="10 11" key="1">
    <citation type="submission" date="2024-04" db="EMBL/GenBank/DDBJ databases">
        <authorList>
            <person name="Rising A."/>
            <person name="Reimegard J."/>
            <person name="Sonavane S."/>
            <person name="Akerstrom W."/>
            <person name="Nylinder S."/>
            <person name="Hedman E."/>
            <person name="Kallberg Y."/>
        </authorList>
    </citation>
    <scope>NUCLEOTIDE SEQUENCE [LARGE SCALE GENOMIC DNA]</scope>
</reference>
<dbReference type="AlphaFoldDB" id="A0AAV2A363"/>
<dbReference type="GO" id="GO:0010468">
    <property type="term" value="P:regulation of gene expression"/>
    <property type="evidence" value="ECO:0007669"/>
    <property type="project" value="TreeGrafter"/>
</dbReference>
<dbReference type="InterPro" id="IPR050331">
    <property type="entry name" value="Zinc_finger"/>
</dbReference>
<evidence type="ECO:0000256" key="8">
    <source>
        <dbReference type="PROSITE-ProRule" id="PRU00042"/>
    </source>
</evidence>